<comment type="cofactor">
    <cofactor evidence="6">
        <name>Zn(2+)</name>
        <dbReference type="ChEBI" id="CHEBI:29105"/>
    </cofactor>
    <text evidence="6">Binds 1 zinc ion per subunit.</text>
</comment>
<keyword evidence="2" id="KW-0479">Metal-binding</keyword>
<dbReference type="GO" id="GO:0051603">
    <property type="term" value="P:proteolysis involved in protein catabolic process"/>
    <property type="evidence" value="ECO:0007669"/>
    <property type="project" value="TreeGrafter"/>
</dbReference>
<dbReference type="InterPro" id="IPR051156">
    <property type="entry name" value="Mito/Outer_Membr_Metalloprot"/>
</dbReference>
<feature type="transmembrane region" description="Helical" evidence="7">
    <location>
        <begin position="96"/>
        <end position="117"/>
    </location>
</feature>
<evidence type="ECO:0000259" key="8">
    <source>
        <dbReference type="Pfam" id="PF01435"/>
    </source>
</evidence>
<sequence length="345" mass="38297">MSNSAIIGCYYYPNSSQHQQCSAIVTDEHVQLIGAQQQLLLCSALVNCQLESPLPGIASAISFSEGGRFVPQDIHFRWPFAADKQGLTERLEKNKALILLSIILTPLLLWFILYRGIPAIAVYSVSLASPNTVENMGEQALTVIEKVALEPSMLSEDKQAALQLQWQTILNKLNLDTTKFRLSFYQSDYLSANAFALPHGRVVVTDELVTLLNDKPDALRAILLHEIGHVEYHHGIRLTAQAAASSIVLAVIFGDLEGITEVVLGSGSSFLQQAFSRDMEREADQYAIEKLIELGYSNHDFADAIEALQTSLAEKAKLDDSWLKYLSTHPSSQERITHARQYQPQ</sequence>
<dbReference type="Pfam" id="PF01435">
    <property type="entry name" value="Peptidase_M48"/>
    <property type="match status" value="1"/>
</dbReference>
<evidence type="ECO:0000256" key="2">
    <source>
        <dbReference type="ARBA" id="ARBA00022723"/>
    </source>
</evidence>
<evidence type="ECO:0000256" key="5">
    <source>
        <dbReference type="ARBA" id="ARBA00023049"/>
    </source>
</evidence>
<dbReference type="PANTHER" id="PTHR22726">
    <property type="entry name" value="METALLOENDOPEPTIDASE OMA1"/>
    <property type="match status" value="1"/>
</dbReference>
<evidence type="ECO:0000256" key="3">
    <source>
        <dbReference type="ARBA" id="ARBA00022801"/>
    </source>
</evidence>
<evidence type="ECO:0000313" key="9">
    <source>
        <dbReference type="EMBL" id="HEA16739.1"/>
    </source>
</evidence>
<gene>
    <name evidence="9" type="ORF">ENH88_09900</name>
</gene>
<keyword evidence="7" id="KW-0472">Membrane</keyword>
<keyword evidence="7" id="KW-0812">Transmembrane</keyword>
<keyword evidence="1 6" id="KW-0645">Protease</keyword>
<keyword evidence="4 6" id="KW-0862">Zinc</keyword>
<dbReference type="GO" id="GO:0016020">
    <property type="term" value="C:membrane"/>
    <property type="evidence" value="ECO:0007669"/>
    <property type="project" value="TreeGrafter"/>
</dbReference>
<evidence type="ECO:0000256" key="7">
    <source>
        <dbReference type="SAM" id="Phobius"/>
    </source>
</evidence>
<dbReference type="Proteomes" id="UP000886188">
    <property type="component" value="Unassembled WGS sequence"/>
</dbReference>
<dbReference type="EMBL" id="DRGM01000106">
    <property type="protein sequence ID" value="HEA16739.1"/>
    <property type="molecule type" value="Genomic_DNA"/>
</dbReference>
<protein>
    <submittedName>
        <fullName evidence="9">M48 family metallopeptidase</fullName>
    </submittedName>
</protein>
<dbReference type="RefSeq" id="WP_304182095.1">
    <property type="nucleotide sequence ID" value="NZ_DRGM01000106.1"/>
</dbReference>
<keyword evidence="3 6" id="KW-0378">Hydrolase</keyword>
<dbReference type="AlphaFoldDB" id="A0A7V1CYW2"/>
<comment type="caution">
    <text evidence="9">The sequence shown here is derived from an EMBL/GenBank/DDBJ whole genome shotgun (WGS) entry which is preliminary data.</text>
</comment>
<dbReference type="GO" id="GO:0046872">
    <property type="term" value="F:metal ion binding"/>
    <property type="evidence" value="ECO:0007669"/>
    <property type="project" value="UniProtKB-KW"/>
</dbReference>
<name>A0A7V1CYW2_9GAMM</name>
<comment type="similarity">
    <text evidence="6">Belongs to the peptidase M48 family.</text>
</comment>
<organism evidence="9">
    <name type="scientific">Pseudoalteromonas prydzensis</name>
    <dbReference type="NCBI Taxonomy" id="182141"/>
    <lineage>
        <taxon>Bacteria</taxon>
        <taxon>Pseudomonadati</taxon>
        <taxon>Pseudomonadota</taxon>
        <taxon>Gammaproteobacteria</taxon>
        <taxon>Alteromonadales</taxon>
        <taxon>Pseudoalteromonadaceae</taxon>
        <taxon>Pseudoalteromonas</taxon>
    </lineage>
</organism>
<evidence type="ECO:0000256" key="1">
    <source>
        <dbReference type="ARBA" id="ARBA00022670"/>
    </source>
</evidence>
<dbReference type="InterPro" id="IPR001915">
    <property type="entry name" value="Peptidase_M48"/>
</dbReference>
<dbReference type="CDD" id="cd07332">
    <property type="entry name" value="M48C_Oma1_like"/>
    <property type="match status" value="1"/>
</dbReference>
<keyword evidence="7" id="KW-1133">Transmembrane helix</keyword>
<accession>A0A7V1CYW2</accession>
<dbReference type="GO" id="GO:0004222">
    <property type="term" value="F:metalloendopeptidase activity"/>
    <property type="evidence" value="ECO:0007669"/>
    <property type="project" value="InterPro"/>
</dbReference>
<feature type="domain" description="Peptidase M48" evidence="8">
    <location>
        <begin position="158"/>
        <end position="341"/>
    </location>
</feature>
<evidence type="ECO:0000256" key="6">
    <source>
        <dbReference type="RuleBase" id="RU003983"/>
    </source>
</evidence>
<reference evidence="9" key="1">
    <citation type="journal article" date="2020" name="mSystems">
        <title>Genome- and Community-Level Interaction Insights into Carbon Utilization and Element Cycling Functions of Hydrothermarchaeota in Hydrothermal Sediment.</title>
        <authorList>
            <person name="Zhou Z."/>
            <person name="Liu Y."/>
            <person name="Xu W."/>
            <person name="Pan J."/>
            <person name="Luo Z.H."/>
            <person name="Li M."/>
        </authorList>
    </citation>
    <scope>NUCLEOTIDE SEQUENCE [LARGE SCALE GENOMIC DNA]</scope>
    <source>
        <strain evidence="9">HyVt-346</strain>
    </source>
</reference>
<evidence type="ECO:0000256" key="4">
    <source>
        <dbReference type="ARBA" id="ARBA00022833"/>
    </source>
</evidence>
<keyword evidence="5 6" id="KW-0482">Metalloprotease</keyword>
<dbReference type="Gene3D" id="3.30.2010.10">
    <property type="entry name" value="Metalloproteases ('zincins'), catalytic domain"/>
    <property type="match status" value="1"/>
</dbReference>
<proteinExistence type="inferred from homology"/>
<dbReference type="PANTHER" id="PTHR22726:SF1">
    <property type="entry name" value="METALLOENDOPEPTIDASE OMA1, MITOCHONDRIAL"/>
    <property type="match status" value="1"/>
</dbReference>